<proteinExistence type="predicted"/>
<dbReference type="AlphaFoldDB" id="A0A0E9S822"/>
<dbReference type="EMBL" id="GBXM01071225">
    <property type="protein sequence ID" value="JAH37352.1"/>
    <property type="molecule type" value="Transcribed_RNA"/>
</dbReference>
<organism evidence="1">
    <name type="scientific">Anguilla anguilla</name>
    <name type="common">European freshwater eel</name>
    <name type="synonym">Muraena anguilla</name>
    <dbReference type="NCBI Taxonomy" id="7936"/>
    <lineage>
        <taxon>Eukaryota</taxon>
        <taxon>Metazoa</taxon>
        <taxon>Chordata</taxon>
        <taxon>Craniata</taxon>
        <taxon>Vertebrata</taxon>
        <taxon>Euteleostomi</taxon>
        <taxon>Actinopterygii</taxon>
        <taxon>Neopterygii</taxon>
        <taxon>Teleostei</taxon>
        <taxon>Anguilliformes</taxon>
        <taxon>Anguillidae</taxon>
        <taxon>Anguilla</taxon>
    </lineage>
</organism>
<protein>
    <submittedName>
        <fullName evidence="1">Uncharacterized protein</fullName>
    </submittedName>
</protein>
<accession>A0A0E9S822</accession>
<evidence type="ECO:0000313" key="1">
    <source>
        <dbReference type="EMBL" id="JAH37352.1"/>
    </source>
</evidence>
<reference evidence="1" key="1">
    <citation type="submission" date="2014-11" db="EMBL/GenBank/DDBJ databases">
        <authorList>
            <person name="Amaro Gonzalez C."/>
        </authorList>
    </citation>
    <scope>NUCLEOTIDE SEQUENCE</scope>
</reference>
<reference evidence="1" key="2">
    <citation type="journal article" date="2015" name="Fish Shellfish Immunol.">
        <title>Early steps in the European eel (Anguilla anguilla)-Vibrio vulnificus interaction in the gills: Role of the RtxA13 toxin.</title>
        <authorList>
            <person name="Callol A."/>
            <person name="Pajuelo D."/>
            <person name="Ebbesson L."/>
            <person name="Teles M."/>
            <person name="MacKenzie S."/>
            <person name="Amaro C."/>
        </authorList>
    </citation>
    <scope>NUCLEOTIDE SEQUENCE</scope>
</reference>
<name>A0A0E9S822_ANGAN</name>
<sequence length="65" mass="7464">MGKHTQIVLHCVECILVSISSHWLQATLSSYSDVLVKNVNFTTVLRTRNYQQVTESRRQLLINSC</sequence>